<dbReference type="EMBL" id="AP031322">
    <property type="protein sequence ID" value="BFH74734.1"/>
    <property type="molecule type" value="Genomic_DNA"/>
</dbReference>
<organism evidence="1">
    <name type="scientific">Sulfurisphaera javensis</name>
    <dbReference type="NCBI Taxonomy" id="2049879"/>
    <lineage>
        <taxon>Archaea</taxon>
        <taxon>Thermoproteota</taxon>
        <taxon>Thermoprotei</taxon>
        <taxon>Sulfolobales</taxon>
        <taxon>Sulfolobaceae</taxon>
        <taxon>Sulfurisphaera</taxon>
    </lineage>
</organism>
<proteinExistence type="predicted"/>
<sequence>MFQTKQESKAIVEKSLTLPEIKTLTYLISGFMITESFYDGLANVRIRYEDMLNESLQWVKGNYNKLDVPGSEESGLHRMLKAVTIRHLIENEKIDPANIHVEEEVRKD</sequence>
<gene>
    <name evidence="1" type="ORF">SJAV_26780</name>
</gene>
<accession>A0AAT9GV28</accession>
<evidence type="ECO:0000313" key="1">
    <source>
        <dbReference type="EMBL" id="BFH74734.1"/>
    </source>
</evidence>
<dbReference type="GeneID" id="92355630"/>
<dbReference type="RefSeq" id="WP_369610212.1">
    <property type="nucleotide sequence ID" value="NZ_AP031322.1"/>
</dbReference>
<protein>
    <submittedName>
        <fullName evidence="1">Uncharacterized protein</fullName>
    </submittedName>
</protein>
<dbReference type="AlphaFoldDB" id="A0AAT9GV28"/>
<dbReference type="KEGG" id="sjv:SJAV_26780"/>
<reference evidence="1" key="1">
    <citation type="submission" date="2024-03" db="EMBL/GenBank/DDBJ databases">
        <title>Complete genome sequence of Sulfurisphaera javensis strain KD-1.</title>
        <authorList>
            <person name="Sakai H."/>
            <person name="Nur N."/>
            <person name="Suwanto A."/>
            <person name="Kurosawa N."/>
        </authorList>
    </citation>
    <scope>NUCLEOTIDE SEQUENCE</scope>
    <source>
        <strain evidence="1">KD-1</strain>
    </source>
</reference>
<name>A0AAT9GV28_9CREN</name>